<accession>A0ABP2XXK0</accession>
<gene>
    <name evidence="1" type="ORF">PUND_13409</name>
</gene>
<reference evidence="1" key="2">
    <citation type="submission" date="2013-04" db="EMBL/GenBank/DDBJ databases">
        <title>Genome sequence of Pseudoalteromonas undina.</title>
        <authorList>
            <person name="Xie B.-B."/>
            <person name="Rong J.-C."/>
            <person name="Qin Q.-L."/>
            <person name="Shu Y.-L."/>
            <person name="Zhang Y.-Z."/>
        </authorList>
    </citation>
    <scope>NUCLEOTIDE SEQUENCE</scope>
    <source>
        <strain evidence="1">NCIMB 2128</strain>
    </source>
</reference>
<evidence type="ECO:0000313" key="2">
    <source>
        <dbReference type="Proteomes" id="UP000016534"/>
    </source>
</evidence>
<sequence length="72" mass="8546">MKVGKSKQYGIDKQLWIDSYLIFKFADKRFVRPKVYTEAERNKMNSDIIKPMHFEGSQVTQKSTGFKLKRTQ</sequence>
<evidence type="ECO:0000313" key="1">
    <source>
        <dbReference type="EMBL" id="ERG60166.1"/>
    </source>
</evidence>
<keyword evidence="2" id="KW-1185">Reference proteome</keyword>
<protein>
    <submittedName>
        <fullName evidence="1">Uncharacterized protein</fullName>
    </submittedName>
</protein>
<organism evidence="1 2">
    <name type="scientific">Pseudoalteromonas undina</name>
    <dbReference type="NCBI Taxonomy" id="43660"/>
    <lineage>
        <taxon>Bacteria</taxon>
        <taxon>Pseudomonadati</taxon>
        <taxon>Pseudomonadota</taxon>
        <taxon>Gammaproteobacteria</taxon>
        <taxon>Alteromonadales</taxon>
        <taxon>Pseudoalteromonadaceae</taxon>
        <taxon>Pseudoalteromonas</taxon>
    </lineage>
</organism>
<reference evidence="1" key="1">
    <citation type="journal article" date="2012" name="J. Bacteriol.">
        <title>Genome sequences of type strains of seven species of the marine bacterium Pseudoalteromonas.</title>
        <authorList>
            <person name="Xie B.B."/>
            <person name="Shu Y.L."/>
            <person name="Qin Q.L."/>
            <person name="Rong J.C."/>
            <person name="Zhang X.Y."/>
            <person name="Chen X.L."/>
            <person name="Shi M."/>
            <person name="He H.L."/>
            <person name="Zhou B.C."/>
            <person name="Zhang Y.Z."/>
        </authorList>
    </citation>
    <scope>NUCLEOTIDE SEQUENCE [LARGE SCALE GENOMIC DNA]</scope>
    <source>
        <strain evidence="1">NCIMB 2128</strain>
    </source>
</reference>
<proteinExistence type="predicted"/>
<dbReference type="Proteomes" id="UP000016534">
    <property type="component" value="Unassembled WGS sequence"/>
</dbReference>
<name>A0ABP2XXK0_9GAMM</name>
<comment type="caution">
    <text evidence="1">The sequence shown here is derived from an EMBL/GenBank/DDBJ whole genome shotgun (WGS) entry which is preliminary data.</text>
</comment>
<dbReference type="EMBL" id="AHCF02000032">
    <property type="protein sequence ID" value="ERG60166.1"/>
    <property type="molecule type" value="Genomic_DNA"/>
</dbReference>